<dbReference type="GO" id="GO:0032259">
    <property type="term" value="P:methylation"/>
    <property type="evidence" value="ECO:0007669"/>
    <property type="project" value="UniProtKB-KW"/>
</dbReference>
<evidence type="ECO:0000313" key="3">
    <source>
        <dbReference type="EMBL" id="MFC5653919.1"/>
    </source>
</evidence>
<evidence type="ECO:0000259" key="2">
    <source>
        <dbReference type="Pfam" id="PF13649"/>
    </source>
</evidence>
<keyword evidence="3" id="KW-0808">Transferase</keyword>
<evidence type="ECO:0000313" key="4">
    <source>
        <dbReference type="Proteomes" id="UP001596065"/>
    </source>
</evidence>
<dbReference type="Pfam" id="PF13649">
    <property type="entry name" value="Methyltransf_25"/>
    <property type="match status" value="1"/>
</dbReference>
<comment type="caution">
    <text evidence="3">The sequence shown here is derived from an EMBL/GenBank/DDBJ whole genome shotgun (WGS) entry which is preliminary data.</text>
</comment>
<dbReference type="RefSeq" id="WP_382466632.1">
    <property type="nucleotide sequence ID" value="NZ_BAAASM010000014.1"/>
</dbReference>
<dbReference type="InterPro" id="IPR041698">
    <property type="entry name" value="Methyltransf_25"/>
</dbReference>
<gene>
    <name evidence="3" type="ORF">ACFP3J_00230</name>
</gene>
<dbReference type="EC" id="2.1.-.-" evidence="3"/>
<keyword evidence="4" id="KW-1185">Reference proteome</keyword>
<keyword evidence="3" id="KW-0489">Methyltransferase</keyword>
<dbReference type="SUPFAM" id="SSF53335">
    <property type="entry name" value="S-adenosyl-L-methionine-dependent methyltransferases"/>
    <property type="match status" value="1"/>
</dbReference>
<dbReference type="EMBL" id="JBHSOE010000001">
    <property type="protein sequence ID" value="MFC5653919.1"/>
    <property type="molecule type" value="Genomic_DNA"/>
</dbReference>
<dbReference type="InterPro" id="IPR029063">
    <property type="entry name" value="SAM-dependent_MTases_sf"/>
</dbReference>
<name>A0ABW0WA58_STRNO</name>
<protein>
    <submittedName>
        <fullName evidence="3">Class I SAM-dependent methyltransferase</fullName>
        <ecNumber evidence="3">2.1.-.-</ecNumber>
    </submittedName>
</protein>
<organism evidence="3 4">
    <name type="scientific">Streptomyces nogalater</name>
    <dbReference type="NCBI Taxonomy" id="38314"/>
    <lineage>
        <taxon>Bacteria</taxon>
        <taxon>Bacillati</taxon>
        <taxon>Actinomycetota</taxon>
        <taxon>Actinomycetes</taxon>
        <taxon>Kitasatosporales</taxon>
        <taxon>Streptomycetaceae</taxon>
        <taxon>Streptomyces</taxon>
    </lineage>
</organism>
<accession>A0ABW0WA58</accession>
<dbReference type="Proteomes" id="UP001596065">
    <property type="component" value="Unassembled WGS sequence"/>
</dbReference>
<feature type="region of interest" description="Disordered" evidence="1">
    <location>
        <begin position="1"/>
        <end position="24"/>
    </location>
</feature>
<evidence type="ECO:0000256" key="1">
    <source>
        <dbReference type="SAM" id="MobiDB-lite"/>
    </source>
</evidence>
<dbReference type="GO" id="GO:0008168">
    <property type="term" value="F:methyltransferase activity"/>
    <property type="evidence" value="ECO:0007669"/>
    <property type="project" value="UniProtKB-KW"/>
</dbReference>
<reference evidence="4" key="1">
    <citation type="journal article" date="2019" name="Int. J. Syst. Evol. Microbiol.">
        <title>The Global Catalogue of Microorganisms (GCM) 10K type strain sequencing project: providing services to taxonomists for standard genome sequencing and annotation.</title>
        <authorList>
            <consortium name="The Broad Institute Genomics Platform"/>
            <consortium name="The Broad Institute Genome Sequencing Center for Infectious Disease"/>
            <person name="Wu L."/>
            <person name="Ma J."/>
        </authorList>
    </citation>
    <scope>NUCLEOTIDE SEQUENCE [LARGE SCALE GENOMIC DNA]</scope>
    <source>
        <strain evidence="4">KCTC 5701</strain>
    </source>
</reference>
<feature type="domain" description="Methyltransferase" evidence="2">
    <location>
        <begin position="21"/>
        <end position="77"/>
    </location>
</feature>
<proteinExistence type="predicted"/>
<dbReference type="Gene3D" id="3.40.50.150">
    <property type="entry name" value="Vaccinia Virus protein VP39"/>
    <property type="match status" value="1"/>
</dbReference>
<sequence length="138" mass="14879">MASPHHAHLSPARSVSPCPNLSPHAAARAAREAARRGLSLRTAAADMRHLPFAGGRFDTVVCADNSPPHLLTEPDVRAGRTQQAITFQLWHWRDDGEPYGLEHFLLLPAGPAAPAGEWCAASRGARFRSIGLFSLTID</sequence>